<evidence type="ECO:0000313" key="2">
    <source>
        <dbReference type="Proteomes" id="UP000251942"/>
    </source>
</evidence>
<protein>
    <submittedName>
        <fullName evidence="1">Uncharacterized protein</fullName>
    </submittedName>
</protein>
<evidence type="ECO:0000313" key="1">
    <source>
        <dbReference type="EMBL" id="SPX62708.1"/>
    </source>
</evidence>
<proteinExistence type="predicted"/>
<dbReference type="RefSeq" id="WP_112854894.1">
    <property type="nucleotide sequence ID" value="NZ_UASS01000040.1"/>
</dbReference>
<dbReference type="EMBL" id="UASS01000040">
    <property type="protein sequence ID" value="SPX62708.1"/>
    <property type="molecule type" value="Genomic_DNA"/>
</dbReference>
<organism evidence="1 2">
    <name type="scientific">Legionella feeleii</name>
    <dbReference type="NCBI Taxonomy" id="453"/>
    <lineage>
        <taxon>Bacteria</taxon>
        <taxon>Pseudomonadati</taxon>
        <taxon>Pseudomonadota</taxon>
        <taxon>Gammaproteobacteria</taxon>
        <taxon>Legionellales</taxon>
        <taxon>Legionellaceae</taxon>
        <taxon>Legionella</taxon>
    </lineage>
</organism>
<gene>
    <name evidence="1" type="ORF">NCTC12022_03473</name>
</gene>
<dbReference type="AlphaFoldDB" id="A0A2X1QUN5"/>
<dbReference type="Proteomes" id="UP000251942">
    <property type="component" value="Unassembled WGS sequence"/>
</dbReference>
<name>A0A2X1QUN5_9GAMM</name>
<accession>A0A2X1QUN5</accession>
<sequence length="112" mass="12406">MSDPLGELENSLAYMFELQTKKTGKCIHPDVQRLKNALDNYKKGPSISLQELVTAVKQALPVIVNYGVELYVVKNENECFGRRKGLIYQLGSPDYTFSLSTSISICSVSKGS</sequence>
<reference evidence="1 2" key="1">
    <citation type="submission" date="2018-06" db="EMBL/GenBank/DDBJ databases">
        <authorList>
            <consortium name="Pathogen Informatics"/>
            <person name="Doyle S."/>
        </authorList>
    </citation>
    <scope>NUCLEOTIDE SEQUENCE [LARGE SCALE GENOMIC DNA]</scope>
    <source>
        <strain evidence="1 2">NCTC12022</strain>
    </source>
</reference>